<evidence type="ECO:0008006" key="4">
    <source>
        <dbReference type="Google" id="ProtNLM"/>
    </source>
</evidence>
<feature type="compositionally biased region" description="Polar residues" evidence="1">
    <location>
        <begin position="72"/>
        <end position="89"/>
    </location>
</feature>
<feature type="compositionally biased region" description="Polar residues" evidence="1">
    <location>
        <begin position="42"/>
        <end position="51"/>
    </location>
</feature>
<evidence type="ECO:0000313" key="2">
    <source>
        <dbReference type="EMBL" id="KAK9139566.1"/>
    </source>
</evidence>
<dbReference type="Proteomes" id="UP001419268">
    <property type="component" value="Unassembled WGS sequence"/>
</dbReference>
<accession>A0AAP0JSR6</accession>
<proteinExistence type="predicted"/>
<sequence length="193" mass="21131">MSLFSSSVQESGTGDSSTFCFPIPCVPSYVVQQSTSLSESVQRGASHTSLESPAVVSIHSISPKSDTEPSPDATTVESLNHTHNSQSEVPHNVHPMITRAKNGISMKNVFLATTYVSDDVIPTSVELALKDPKWREAMKKEYEALIKTGIWSLVPASSSQNVVDNKWVFIVQKNFDGSINRYKARLVAKGFKQ</sequence>
<organism evidence="2 3">
    <name type="scientific">Stephania cephalantha</name>
    <dbReference type="NCBI Taxonomy" id="152367"/>
    <lineage>
        <taxon>Eukaryota</taxon>
        <taxon>Viridiplantae</taxon>
        <taxon>Streptophyta</taxon>
        <taxon>Embryophyta</taxon>
        <taxon>Tracheophyta</taxon>
        <taxon>Spermatophyta</taxon>
        <taxon>Magnoliopsida</taxon>
        <taxon>Ranunculales</taxon>
        <taxon>Menispermaceae</taxon>
        <taxon>Menispermoideae</taxon>
        <taxon>Cissampelideae</taxon>
        <taxon>Stephania</taxon>
    </lineage>
</organism>
<name>A0AAP0JSR6_9MAGN</name>
<feature type="region of interest" description="Disordered" evidence="1">
    <location>
        <begin position="42"/>
        <end position="89"/>
    </location>
</feature>
<keyword evidence="3" id="KW-1185">Reference proteome</keyword>
<evidence type="ECO:0000256" key="1">
    <source>
        <dbReference type="SAM" id="MobiDB-lite"/>
    </source>
</evidence>
<dbReference type="EMBL" id="JBBNAG010000004">
    <property type="protein sequence ID" value="KAK9139566.1"/>
    <property type="molecule type" value="Genomic_DNA"/>
</dbReference>
<evidence type="ECO:0000313" key="3">
    <source>
        <dbReference type="Proteomes" id="UP001419268"/>
    </source>
</evidence>
<reference evidence="2 3" key="1">
    <citation type="submission" date="2024-01" db="EMBL/GenBank/DDBJ databases">
        <title>Genome assemblies of Stephania.</title>
        <authorList>
            <person name="Yang L."/>
        </authorList>
    </citation>
    <scope>NUCLEOTIDE SEQUENCE [LARGE SCALE GENOMIC DNA]</scope>
    <source>
        <strain evidence="2">JXDWG</strain>
        <tissue evidence="2">Leaf</tissue>
    </source>
</reference>
<gene>
    <name evidence="2" type="ORF">Scep_009247</name>
</gene>
<protein>
    <recommendedName>
        <fullName evidence="4">Mitochondrial protein</fullName>
    </recommendedName>
</protein>
<comment type="caution">
    <text evidence="2">The sequence shown here is derived from an EMBL/GenBank/DDBJ whole genome shotgun (WGS) entry which is preliminary data.</text>
</comment>
<dbReference type="AlphaFoldDB" id="A0AAP0JSR6"/>